<dbReference type="AlphaFoldDB" id="A0A9W4UH46"/>
<accession>A0A9W4UH46</accession>
<evidence type="ECO:0000256" key="1">
    <source>
        <dbReference type="SAM" id="MobiDB-lite"/>
    </source>
</evidence>
<dbReference type="InterPro" id="IPR011333">
    <property type="entry name" value="SKP1/BTB/POZ_sf"/>
</dbReference>
<dbReference type="Gene3D" id="3.30.710.10">
    <property type="entry name" value="Potassium Channel Kv1.1, Chain A"/>
    <property type="match status" value="1"/>
</dbReference>
<organism evidence="2 3">
    <name type="scientific">Periconia digitata</name>
    <dbReference type="NCBI Taxonomy" id="1303443"/>
    <lineage>
        <taxon>Eukaryota</taxon>
        <taxon>Fungi</taxon>
        <taxon>Dikarya</taxon>
        <taxon>Ascomycota</taxon>
        <taxon>Pezizomycotina</taxon>
        <taxon>Dothideomycetes</taxon>
        <taxon>Pleosporomycetidae</taxon>
        <taxon>Pleosporales</taxon>
        <taxon>Massarineae</taxon>
        <taxon>Periconiaceae</taxon>
        <taxon>Periconia</taxon>
    </lineage>
</organism>
<sequence>MSSFANILGSKLFTFLVGKLKQPVVVHSAAFAELSGPMYRLINGHMLEANENTAHIQNINLHDFNRVAELAYSGNYTAPSTGEPSELDEYDEDESDQESPTSENLLEYLSLIPVKAYGALWRRATQVSISVTPAQYFELASNTLCDASQLDTTNYKPSWSGCQTPVLLGHARLYAFASKYLIDPLKPMAFTKLARTLENMYLFRPTLTSVMKLASFVYDNDFVPDREGDRIDPIRRLVVSYVVMHYKHFKDFEGHRDLMEEDCEYADDVLEHVGRYLDPESQFDPTYRFEMAKNHVASWL</sequence>
<reference evidence="2" key="1">
    <citation type="submission" date="2023-01" db="EMBL/GenBank/DDBJ databases">
        <authorList>
            <person name="Van Ghelder C."/>
            <person name="Rancurel C."/>
        </authorList>
    </citation>
    <scope>NUCLEOTIDE SEQUENCE</scope>
    <source>
        <strain evidence="2">CNCM I-4278</strain>
    </source>
</reference>
<dbReference type="EMBL" id="CAOQHR010000006">
    <property type="protein sequence ID" value="CAI6335875.1"/>
    <property type="molecule type" value="Genomic_DNA"/>
</dbReference>
<feature type="region of interest" description="Disordered" evidence="1">
    <location>
        <begin position="75"/>
        <end position="102"/>
    </location>
</feature>
<dbReference type="Proteomes" id="UP001152607">
    <property type="component" value="Unassembled WGS sequence"/>
</dbReference>
<name>A0A9W4UH46_9PLEO</name>
<feature type="compositionally biased region" description="Acidic residues" evidence="1">
    <location>
        <begin position="85"/>
        <end position="97"/>
    </location>
</feature>
<dbReference type="OrthoDB" id="9997739at2759"/>
<comment type="caution">
    <text evidence="2">The sequence shown here is derived from an EMBL/GenBank/DDBJ whole genome shotgun (WGS) entry which is preliminary data.</text>
</comment>
<keyword evidence="3" id="KW-1185">Reference proteome</keyword>
<evidence type="ECO:0000313" key="2">
    <source>
        <dbReference type="EMBL" id="CAI6335875.1"/>
    </source>
</evidence>
<evidence type="ECO:0008006" key="4">
    <source>
        <dbReference type="Google" id="ProtNLM"/>
    </source>
</evidence>
<gene>
    <name evidence="2" type="ORF">PDIGIT_LOCUS8963</name>
</gene>
<evidence type="ECO:0000313" key="3">
    <source>
        <dbReference type="Proteomes" id="UP001152607"/>
    </source>
</evidence>
<proteinExistence type="predicted"/>
<protein>
    <recommendedName>
        <fullName evidence="4">BTB domain-containing protein</fullName>
    </recommendedName>
</protein>